<dbReference type="InterPro" id="IPR001633">
    <property type="entry name" value="EAL_dom"/>
</dbReference>
<dbReference type="Pfam" id="PF13185">
    <property type="entry name" value="GAF_2"/>
    <property type="match status" value="1"/>
</dbReference>
<dbReference type="InterPro" id="IPR035919">
    <property type="entry name" value="EAL_sf"/>
</dbReference>
<dbReference type="SUPFAM" id="SSF55073">
    <property type="entry name" value="Nucleotide cyclase"/>
    <property type="match status" value="1"/>
</dbReference>
<organism evidence="3 4">
    <name type="scientific">Thermus oshimai JL-2</name>
    <dbReference type="NCBI Taxonomy" id="751945"/>
    <lineage>
        <taxon>Bacteria</taxon>
        <taxon>Thermotogati</taxon>
        <taxon>Deinococcota</taxon>
        <taxon>Deinococci</taxon>
        <taxon>Thermales</taxon>
        <taxon>Thermaceae</taxon>
        <taxon>Thermus</taxon>
    </lineage>
</organism>
<dbReference type="Proteomes" id="UP000000211">
    <property type="component" value="Chromosome"/>
</dbReference>
<dbReference type="PANTHER" id="PTHR44757">
    <property type="entry name" value="DIGUANYLATE CYCLASE DGCP"/>
    <property type="match status" value="1"/>
</dbReference>
<evidence type="ECO:0000259" key="2">
    <source>
        <dbReference type="PROSITE" id="PS50887"/>
    </source>
</evidence>
<dbReference type="STRING" id="751945.Theos_1026"/>
<dbReference type="AlphaFoldDB" id="K7QUP8"/>
<dbReference type="CDD" id="cd01949">
    <property type="entry name" value="GGDEF"/>
    <property type="match status" value="1"/>
</dbReference>
<dbReference type="OrthoDB" id="2624050at2"/>
<dbReference type="RefSeq" id="WP_016329267.1">
    <property type="nucleotide sequence ID" value="NC_019386.1"/>
</dbReference>
<feature type="domain" description="EAL" evidence="1">
    <location>
        <begin position="604"/>
        <end position="843"/>
    </location>
</feature>
<dbReference type="Pfam" id="PF00563">
    <property type="entry name" value="EAL"/>
    <property type="match status" value="1"/>
</dbReference>
<dbReference type="Gene3D" id="3.20.20.450">
    <property type="entry name" value="EAL domain"/>
    <property type="match status" value="1"/>
</dbReference>
<keyword evidence="4" id="KW-1185">Reference proteome</keyword>
<dbReference type="SMART" id="SM00052">
    <property type="entry name" value="EAL"/>
    <property type="match status" value="1"/>
</dbReference>
<dbReference type="HOGENOM" id="CLU_000445_70_20_0"/>
<dbReference type="Pfam" id="PF00990">
    <property type="entry name" value="GGDEF"/>
    <property type="match status" value="1"/>
</dbReference>
<evidence type="ECO:0000259" key="1">
    <source>
        <dbReference type="PROSITE" id="PS50883"/>
    </source>
</evidence>
<dbReference type="Gene3D" id="3.30.70.270">
    <property type="match status" value="1"/>
</dbReference>
<dbReference type="InterPro" id="IPR000160">
    <property type="entry name" value="GGDEF_dom"/>
</dbReference>
<dbReference type="Pfam" id="PF01590">
    <property type="entry name" value="GAF"/>
    <property type="match status" value="1"/>
</dbReference>
<evidence type="ECO:0000313" key="4">
    <source>
        <dbReference type="Proteomes" id="UP000000211"/>
    </source>
</evidence>
<sequence>MEALLGGWYLEAALALLEKGAEGLGEALARLGEGLGVDRAYLFRLEAQEDGWYATQLAEWAREGITPQLENPILKRFPMAQGYGRWVERFLEGKPIQGAVRTFPEEERPLLEAQDIQALLAVPVFLERRLWGFLGVDACREVRAFREDEVELLKGLARVLALSLNLLERVRRLEGLLEKTPLYVLRFSPEGALLYANPAARGLPLALPLEAALETPGEAVRVHALGAEWTLLAVPGPGGEVLEVLALGLDMREKDEAQRREALWQAFRTNLLRVYETLMAEGLSESVYGLILEAAMATIPNAQAGSVTVLKEDGYYHFVAAKGYDLKALRRVRLSPEEPLSLTGHREAQVFTQQDLARFNARLDPTRRQVMEEAGRVREIRAILSVPVFLSGERKAFLYLDNFEREEAFSPLEVELAQAFASQLGLLLRRLELEGRVQHLAYHDPLTGLPNRLFFLEKLAQVRKGAVLYLDLDGFKLVNDLSGHSAGDQALMALAARLQGAVRPRDLVARQGGDEFLVLLTDLRGPEEAVAVAERLLEVVRLPLPVGGRIYHLSVSIGIALVEEALGPGEVLKRADLALYRAKAEGKDRIAFYEEGLQEKLREEFDLLEALREDLAARKGFWLAYQPIVDLERKEPVALEALLRWRVSPALFIPLAERHRLIGALGELALGLALEEQSRHGLPVHVNVSPQELLDPGYPGRLALLLEGAGLPPEALVLEVTETALAPDERGRDALKSLEILRALGVRVYLDDFGSGYSSLERLASLPVDGLKLGQRFTSALGNPPDPQSPAARVVAAVLALGQALGLPVVAEGVEHEATLAYLRSLGFRLGQGFLLGRPEVLS</sequence>
<dbReference type="InterPro" id="IPR003018">
    <property type="entry name" value="GAF"/>
</dbReference>
<dbReference type="EMBL" id="CP003249">
    <property type="protein sequence ID" value="AFV76076.1"/>
    <property type="molecule type" value="Genomic_DNA"/>
</dbReference>
<dbReference type="InterPro" id="IPR029787">
    <property type="entry name" value="Nucleotide_cyclase"/>
</dbReference>
<dbReference type="PROSITE" id="PS50887">
    <property type="entry name" value="GGDEF"/>
    <property type="match status" value="1"/>
</dbReference>
<dbReference type="Gene3D" id="3.30.450.40">
    <property type="match status" value="2"/>
</dbReference>
<dbReference type="NCBIfam" id="TIGR00254">
    <property type="entry name" value="GGDEF"/>
    <property type="match status" value="1"/>
</dbReference>
<name>K7QUP8_THEOS</name>
<dbReference type="SMART" id="SM00065">
    <property type="entry name" value="GAF"/>
    <property type="match status" value="2"/>
</dbReference>
<dbReference type="SMART" id="SM00267">
    <property type="entry name" value="GGDEF"/>
    <property type="match status" value="1"/>
</dbReference>
<dbReference type="CDD" id="cd01948">
    <property type="entry name" value="EAL"/>
    <property type="match status" value="1"/>
</dbReference>
<protein>
    <submittedName>
        <fullName evidence="3">Diguanylate cyclase (GGDEF) domain-containing protein</fullName>
    </submittedName>
</protein>
<feature type="domain" description="GGDEF" evidence="2">
    <location>
        <begin position="463"/>
        <end position="595"/>
    </location>
</feature>
<dbReference type="PROSITE" id="PS50883">
    <property type="entry name" value="EAL"/>
    <property type="match status" value="1"/>
</dbReference>
<dbReference type="SUPFAM" id="SSF141868">
    <property type="entry name" value="EAL domain-like"/>
    <property type="match status" value="1"/>
</dbReference>
<reference evidence="3 4" key="1">
    <citation type="journal article" date="2013" name="Genome Announc.">
        <title>Whole Genome Sequencing of Thermus oshimai JL-2 and Thermus thermophilus JL-18, Incomplete Denitrifiers from the United States Great Basin.</title>
        <authorList>
            <person name="Murugapiran S.K."/>
            <person name="Huntemann M."/>
            <person name="Wei C.L."/>
            <person name="Han J."/>
            <person name="Detter J.C."/>
            <person name="Han C.S."/>
            <person name="Erkkila T.H."/>
            <person name="Teshima H."/>
            <person name="Chen A."/>
            <person name="Kyrpides N."/>
            <person name="Mavrommatis K."/>
            <person name="Markowitz V."/>
            <person name="Szeto E."/>
            <person name="Ivanova N."/>
            <person name="Pagani I."/>
            <person name="Lam J."/>
            <person name="McDonald A.I."/>
            <person name="Dodsworth J.A."/>
            <person name="Pati A."/>
            <person name="Goodwin L."/>
            <person name="Peters L."/>
            <person name="Pitluck S."/>
            <person name="Woyke T."/>
            <person name="Hedlund B.P."/>
        </authorList>
    </citation>
    <scope>NUCLEOTIDE SEQUENCE</scope>
    <source>
        <strain evidence="3 4">JL-2</strain>
    </source>
</reference>
<dbReference type="InterPro" id="IPR043128">
    <property type="entry name" value="Rev_trsase/Diguanyl_cyclase"/>
</dbReference>
<dbReference type="InterPro" id="IPR029016">
    <property type="entry name" value="GAF-like_dom_sf"/>
</dbReference>
<gene>
    <name evidence="3" type="ORF">Theos_1026</name>
</gene>
<dbReference type="eggNOG" id="COG5001">
    <property type="taxonomic scope" value="Bacteria"/>
</dbReference>
<proteinExistence type="predicted"/>
<dbReference type="InterPro" id="IPR052155">
    <property type="entry name" value="Biofilm_reg_signaling"/>
</dbReference>
<dbReference type="PANTHER" id="PTHR44757:SF2">
    <property type="entry name" value="BIOFILM ARCHITECTURE MAINTENANCE PROTEIN MBAA"/>
    <property type="match status" value="1"/>
</dbReference>
<evidence type="ECO:0000313" key="3">
    <source>
        <dbReference type="EMBL" id="AFV76076.1"/>
    </source>
</evidence>
<accession>K7QUP8</accession>
<dbReference type="KEGG" id="tos:Theos_1026"/>
<dbReference type="PATRIC" id="fig|751945.3.peg.1021"/>
<dbReference type="SUPFAM" id="SSF55781">
    <property type="entry name" value="GAF domain-like"/>
    <property type="match status" value="2"/>
</dbReference>